<feature type="region of interest" description="Disordered" evidence="1">
    <location>
        <begin position="60"/>
        <end position="100"/>
    </location>
</feature>
<dbReference type="RefSeq" id="XP_002788265.1">
    <property type="nucleotide sequence ID" value="XM_002788219.1"/>
</dbReference>
<evidence type="ECO:0000313" key="3">
    <source>
        <dbReference type="Proteomes" id="UP000007800"/>
    </source>
</evidence>
<evidence type="ECO:0000313" key="2">
    <source>
        <dbReference type="EMBL" id="EER20061.1"/>
    </source>
</evidence>
<dbReference type="OrthoDB" id="449343at2759"/>
<reference evidence="2 3" key="1">
    <citation type="submission" date="2008-07" db="EMBL/GenBank/DDBJ databases">
        <authorList>
            <person name="El-Sayed N."/>
            <person name="Caler E."/>
            <person name="Inman J."/>
            <person name="Amedeo P."/>
            <person name="Hass B."/>
            <person name="Wortman J."/>
        </authorList>
    </citation>
    <scope>NUCLEOTIDE SEQUENCE [LARGE SCALE GENOMIC DNA]</scope>
    <source>
        <strain evidence="3">ATCC 50983 / TXsc</strain>
    </source>
</reference>
<accession>C5K631</accession>
<dbReference type="GeneID" id="9059047"/>
<sequence>MDNIVTAAQNSATDFGFSRMVYSYARQLRMERKKYPDQHTDVGGMRQVVLDIVRSEEEEGQRWVTTSGGGLGEKKRRKKGGGDNSQADADENSKVTQSRSKPRCFTMMDEACENVTPTSPIKSLLELHALLKLIEPRMHEFRGLSVSFWRALNHLLRCCQDRERWGRDRDTVEEIQMYWVGVVEQFEGRVVRRGGCRHDKVPNIDSFYDKIGASDELAESDGEGLGRENVDKVMVYAYHVKGMQGRPRNRQFRPPWLRPPLGLKQLPMDESMPICQSSQHHHLEQFSTREWSFIDDILDLNTDAAEAIVRLSVLGGEHFRTLNDRTGFCHD</sequence>
<keyword evidence="3" id="KW-1185">Reference proteome</keyword>
<dbReference type="AlphaFoldDB" id="C5K631"/>
<dbReference type="Proteomes" id="UP000007800">
    <property type="component" value="Unassembled WGS sequence"/>
</dbReference>
<name>C5K631_PERM5</name>
<dbReference type="EMBL" id="GG670840">
    <property type="protein sequence ID" value="EER20061.1"/>
    <property type="molecule type" value="Genomic_DNA"/>
</dbReference>
<evidence type="ECO:0000256" key="1">
    <source>
        <dbReference type="SAM" id="MobiDB-lite"/>
    </source>
</evidence>
<gene>
    <name evidence="2" type="ORF">Pmar_PMAR007322</name>
</gene>
<dbReference type="InParanoid" id="C5K631"/>
<organism evidence="3">
    <name type="scientific">Perkinsus marinus (strain ATCC 50983 / TXsc)</name>
    <dbReference type="NCBI Taxonomy" id="423536"/>
    <lineage>
        <taxon>Eukaryota</taxon>
        <taxon>Sar</taxon>
        <taxon>Alveolata</taxon>
        <taxon>Perkinsozoa</taxon>
        <taxon>Perkinsea</taxon>
        <taxon>Perkinsida</taxon>
        <taxon>Perkinsidae</taxon>
        <taxon>Perkinsus</taxon>
    </lineage>
</organism>
<proteinExistence type="predicted"/>
<protein>
    <submittedName>
        <fullName evidence="2">Uncharacterized protein</fullName>
    </submittedName>
</protein>